<dbReference type="AlphaFoldDB" id="A0A6I8U734"/>
<evidence type="ECO:0000256" key="1">
    <source>
        <dbReference type="SAM" id="MobiDB-lite"/>
    </source>
</evidence>
<keyword evidence="3" id="KW-1185">Reference proteome</keyword>
<gene>
    <name evidence="2" type="primary">110675850</name>
</gene>
<dbReference type="OrthoDB" id="7765058at2759"/>
<evidence type="ECO:0000313" key="2">
    <source>
        <dbReference type="EnsemblMetazoa" id="AAEL025739-PA"/>
    </source>
</evidence>
<dbReference type="InParanoid" id="A0A6I8U734"/>
<dbReference type="InterPro" id="IPR006629">
    <property type="entry name" value="LITAF"/>
</dbReference>
<proteinExistence type="predicted"/>
<name>A0A6I8U734_AEDAE</name>
<dbReference type="Proteomes" id="UP000008820">
    <property type="component" value="Chromosome 2"/>
</dbReference>
<protein>
    <submittedName>
        <fullName evidence="2">Uncharacterized protein</fullName>
    </submittedName>
</protein>
<sequence length="223" mass="25427">MSFVAKCALCKQKLPYSRSQTAILVEHLLENHPEQHFSIARVVKKQIRDIPEVHPQQTSDMNGSSILSQISTKGSKRVSSSGKHADENLPSKQDFTARRPRGRRMFYKTSVETWRPARCRIICPRCGERQYPTIRLTADRYSQSIYGATWIMTCWPFCFLPCLFTAPTKHRLHCSKCNAFLGLYNPNQEIIETNSRRRRSSSLSASGSNGRKVNICSERVGST</sequence>
<organism evidence="2 3">
    <name type="scientific">Aedes aegypti</name>
    <name type="common">Yellowfever mosquito</name>
    <name type="synonym">Culex aegypti</name>
    <dbReference type="NCBI Taxonomy" id="7159"/>
    <lineage>
        <taxon>Eukaryota</taxon>
        <taxon>Metazoa</taxon>
        <taxon>Ecdysozoa</taxon>
        <taxon>Arthropoda</taxon>
        <taxon>Hexapoda</taxon>
        <taxon>Insecta</taxon>
        <taxon>Pterygota</taxon>
        <taxon>Neoptera</taxon>
        <taxon>Endopterygota</taxon>
        <taxon>Diptera</taxon>
        <taxon>Nematocera</taxon>
        <taxon>Culicoidea</taxon>
        <taxon>Culicidae</taxon>
        <taxon>Culicinae</taxon>
        <taxon>Aedini</taxon>
        <taxon>Aedes</taxon>
        <taxon>Stegomyia</taxon>
    </lineage>
</organism>
<dbReference type="SMART" id="SM00714">
    <property type="entry name" value="LITAF"/>
    <property type="match status" value="1"/>
</dbReference>
<reference evidence="2 3" key="1">
    <citation type="submission" date="2017-06" db="EMBL/GenBank/DDBJ databases">
        <title>Aedes aegypti genome working group (AGWG) sequencing and assembly.</title>
        <authorList>
            <consortium name="Aedes aegypti Genome Working Group (AGWG)"/>
            <person name="Matthews B.J."/>
        </authorList>
    </citation>
    <scope>NUCLEOTIDE SEQUENCE [LARGE SCALE GENOMIC DNA]</scope>
    <source>
        <strain evidence="2 3">LVP_AGWG</strain>
    </source>
</reference>
<accession>A0A6I8U734</accession>
<dbReference type="Pfam" id="PF10601">
    <property type="entry name" value="zf-LITAF-like"/>
    <property type="match status" value="1"/>
</dbReference>
<evidence type="ECO:0000313" key="3">
    <source>
        <dbReference type="Proteomes" id="UP000008820"/>
    </source>
</evidence>
<reference evidence="2" key="2">
    <citation type="submission" date="2020-05" db="UniProtKB">
        <authorList>
            <consortium name="EnsemblMetazoa"/>
        </authorList>
    </citation>
    <scope>IDENTIFICATION</scope>
    <source>
        <strain evidence="2">LVP_AGWG</strain>
    </source>
</reference>
<dbReference type="EnsemblMetazoa" id="AAEL025739-RA">
    <property type="protein sequence ID" value="AAEL025739-PA"/>
    <property type="gene ID" value="AAEL025739"/>
</dbReference>
<feature type="region of interest" description="Disordered" evidence="1">
    <location>
        <begin position="76"/>
        <end position="95"/>
    </location>
</feature>
<dbReference type="PROSITE" id="PS51837">
    <property type="entry name" value="LITAF"/>
    <property type="match status" value="1"/>
</dbReference>